<organism evidence="3">
    <name type="scientific">uncultured bacterium contig00085</name>
    <dbReference type="NCBI Taxonomy" id="1181558"/>
    <lineage>
        <taxon>Bacteria</taxon>
        <taxon>environmental samples</taxon>
    </lineage>
</organism>
<dbReference type="AlphaFoldDB" id="A0A806JZ49"/>
<evidence type="ECO:0000313" key="3">
    <source>
        <dbReference type="EMBL" id="AGS52416.1"/>
    </source>
</evidence>
<evidence type="ECO:0000256" key="2">
    <source>
        <dbReference type="SAM" id="SignalP"/>
    </source>
</evidence>
<dbReference type="EMBL" id="JQ844192">
    <property type="protein sequence ID" value="AGS52416.1"/>
    <property type="molecule type" value="Genomic_DNA"/>
</dbReference>
<feature type="region of interest" description="Disordered" evidence="1">
    <location>
        <begin position="27"/>
        <end position="50"/>
    </location>
</feature>
<feature type="chain" id="PRO_5032819095" description="DUF1566 domain-containing protein" evidence="2">
    <location>
        <begin position="23"/>
        <end position="239"/>
    </location>
</feature>
<evidence type="ECO:0008006" key="4">
    <source>
        <dbReference type="Google" id="ProtNLM"/>
    </source>
</evidence>
<evidence type="ECO:0000256" key="1">
    <source>
        <dbReference type="SAM" id="MobiDB-lite"/>
    </source>
</evidence>
<feature type="signal peptide" evidence="2">
    <location>
        <begin position="1"/>
        <end position="22"/>
    </location>
</feature>
<dbReference type="PROSITE" id="PS51257">
    <property type="entry name" value="PROKAR_LIPOPROTEIN"/>
    <property type="match status" value="1"/>
</dbReference>
<accession>A0A806JZ49</accession>
<name>A0A806JZ49_9BACT</name>
<proteinExistence type="predicted"/>
<protein>
    <recommendedName>
        <fullName evidence="4">DUF1566 domain-containing protein</fullName>
    </recommendedName>
</protein>
<sequence>MKTTKHFLVAAAFAALALFACSGDSSSSVDGSSSSGGDSSSSEGGSSYAVGDTGPGGGIIFYYNEEGFTVWGYGEPGLPGYFATYTANYLEVVSTGNIFSLQWGDENTLVSGVSTYDSWGSRDLIKSTTLGYGRKNTQILAAHMNGKSITGTGAQACANYTAGGKDDWFLPSIGEMIMLVDIYEAGIPGNEEWQLFSLTSNYLSSTQRNEYWGWMSMNGNAMNLSKSTSTYSARPIRAF</sequence>
<reference evidence="3" key="1">
    <citation type="submission" date="2012-03" db="EMBL/GenBank/DDBJ databases">
        <title>Functional metagenomics reveals considerable lignocellulase gene clusters in the gut microbiome of a wood-feeding higher termite.</title>
        <authorList>
            <person name="Liu N."/>
        </authorList>
    </citation>
    <scope>NUCLEOTIDE SEQUENCE</scope>
</reference>
<keyword evidence="2" id="KW-0732">Signal</keyword>
<feature type="compositionally biased region" description="Low complexity" evidence="1">
    <location>
        <begin position="27"/>
        <end position="47"/>
    </location>
</feature>